<accession>A0A438BQS4</accession>
<reference evidence="2 3" key="1">
    <citation type="journal article" date="2018" name="PLoS Genet.">
        <title>Population sequencing reveals clonal diversity and ancestral inbreeding in the grapevine cultivar Chardonnay.</title>
        <authorList>
            <person name="Roach M.J."/>
            <person name="Johnson D.L."/>
            <person name="Bohlmann J."/>
            <person name="van Vuuren H.J."/>
            <person name="Jones S.J."/>
            <person name="Pretorius I.S."/>
            <person name="Schmidt S.A."/>
            <person name="Borneman A.R."/>
        </authorList>
    </citation>
    <scope>NUCLEOTIDE SEQUENCE [LARGE SCALE GENOMIC DNA]</scope>
    <source>
        <strain evidence="3">cv. Chardonnay</strain>
        <tissue evidence="2">Leaf</tissue>
    </source>
</reference>
<dbReference type="PANTHER" id="PTHR31903">
    <property type="entry name" value="F12F1.11-RELATED"/>
    <property type="match status" value="1"/>
</dbReference>
<sequence length="224" mass="24087">MGDSNPMKQNRSAKPYHEEALQKRQSPPITAAPISDHLALLPATILTLTAALSPEDKQVLAYLISCSAASPNRKPTQKTSVSAGGGGVDHQPIFNCDCFRCYMSYWARWDTSPNRQLIHEIIDAYEDGLFQEKKKKTKGAKTKRSDSKIKNRAAQELNDDSGFGKEGESGELESVEASCSGGGGGEVGSCGEVGGGEGEMGLEKGSVRGLVSFIGERFWGVWSK</sequence>
<gene>
    <name evidence="2" type="ORF">CK203_089006</name>
</gene>
<name>A0A438BQS4_VITVI</name>
<feature type="compositionally biased region" description="Gly residues" evidence="1">
    <location>
        <begin position="180"/>
        <end position="195"/>
    </location>
</feature>
<evidence type="ECO:0000313" key="2">
    <source>
        <dbReference type="EMBL" id="RVW13309.1"/>
    </source>
</evidence>
<evidence type="ECO:0000256" key="1">
    <source>
        <dbReference type="SAM" id="MobiDB-lite"/>
    </source>
</evidence>
<proteinExistence type="predicted"/>
<evidence type="ECO:0000313" key="3">
    <source>
        <dbReference type="Proteomes" id="UP000288805"/>
    </source>
</evidence>
<protein>
    <submittedName>
        <fullName evidence="2">Uncharacterized protein</fullName>
    </submittedName>
</protein>
<feature type="compositionally biased region" description="Polar residues" evidence="1">
    <location>
        <begin position="1"/>
        <end position="12"/>
    </location>
</feature>
<dbReference type="AlphaFoldDB" id="A0A438BQS4"/>
<feature type="region of interest" description="Disordered" evidence="1">
    <location>
        <begin position="135"/>
        <end position="195"/>
    </location>
</feature>
<dbReference type="PANTHER" id="PTHR31903:SF12">
    <property type="match status" value="1"/>
</dbReference>
<comment type="caution">
    <text evidence="2">The sequence shown here is derived from an EMBL/GenBank/DDBJ whole genome shotgun (WGS) entry which is preliminary data.</text>
</comment>
<organism evidence="2 3">
    <name type="scientific">Vitis vinifera</name>
    <name type="common">Grape</name>
    <dbReference type="NCBI Taxonomy" id="29760"/>
    <lineage>
        <taxon>Eukaryota</taxon>
        <taxon>Viridiplantae</taxon>
        <taxon>Streptophyta</taxon>
        <taxon>Embryophyta</taxon>
        <taxon>Tracheophyta</taxon>
        <taxon>Spermatophyta</taxon>
        <taxon>Magnoliopsida</taxon>
        <taxon>eudicotyledons</taxon>
        <taxon>Gunneridae</taxon>
        <taxon>Pentapetalae</taxon>
        <taxon>rosids</taxon>
        <taxon>Vitales</taxon>
        <taxon>Vitaceae</taxon>
        <taxon>Viteae</taxon>
        <taxon>Vitis</taxon>
    </lineage>
</organism>
<feature type="region of interest" description="Disordered" evidence="1">
    <location>
        <begin position="1"/>
        <end position="27"/>
    </location>
</feature>
<dbReference type="EMBL" id="QGNW01002656">
    <property type="protein sequence ID" value="RVW13309.1"/>
    <property type="molecule type" value="Genomic_DNA"/>
</dbReference>
<dbReference type="Proteomes" id="UP000288805">
    <property type="component" value="Unassembled WGS sequence"/>
</dbReference>